<evidence type="ECO:0000256" key="3">
    <source>
        <dbReference type="SAM" id="MobiDB-lite"/>
    </source>
</evidence>
<feature type="domain" description="Fe2OG dioxygenase" evidence="4">
    <location>
        <begin position="299"/>
        <end position="405"/>
    </location>
</feature>
<evidence type="ECO:0000256" key="1">
    <source>
        <dbReference type="ARBA" id="ARBA00008056"/>
    </source>
</evidence>
<dbReference type="InterPro" id="IPR050231">
    <property type="entry name" value="Iron_ascorbate_oxido_reductase"/>
</dbReference>
<keyword evidence="2" id="KW-0408">Iron</keyword>
<accession>A0AAN6EWX6</accession>
<keyword evidence="2" id="KW-0560">Oxidoreductase</keyword>
<dbReference type="EMBL" id="JAJGCB010000004">
    <property type="protein sequence ID" value="KAJ8993127.1"/>
    <property type="molecule type" value="Genomic_DNA"/>
</dbReference>
<dbReference type="Pfam" id="PF03171">
    <property type="entry name" value="2OG-FeII_Oxy"/>
    <property type="match status" value="1"/>
</dbReference>
<comment type="caution">
    <text evidence="5">The sequence shown here is derived from an EMBL/GenBank/DDBJ whole genome shotgun (WGS) entry which is preliminary data.</text>
</comment>
<dbReference type="PANTHER" id="PTHR47990">
    <property type="entry name" value="2-OXOGLUTARATE (2OG) AND FE(II)-DEPENDENT OXYGENASE SUPERFAMILY PROTEIN-RELATED"/>
    <property type="match status" value="1"/>
</dbReference>
<evidence type="ECO:0000313" key="6">
    <source>
        <dbReference type="Proteomes" id="UP001161757"/>
    </source>
</evidence>
<dbReference type="Gene3D" id="2.60.120.330">
    <property type="entry name" value="B-lactam Antibiotic, Isopenicillin N Synthase, Chain"/>
    <property type="match status" value="1"/>
</dbReference>
<dbReference type="InterPro" id="IPR026992">
    <property type="entry name" value="DIOX_N"/>
</dbReference>
<gene>
    <name evidence="5" type="ORF">HRR80_003159</name>
</gene>
<keyword evidence="2" id="KW-0479">Metal-binding</keyword>
<dbReference type="GO" id="GO:0016491">
    <property type="term" value="F:oxidoreductase activity"/>
    <property type="evidence" value="ECO:0007669"/>
    <property type="project" value="UniProtKB-KW"/>
</dbReference>
<sequence>MATSTMPPAPALPIADSYSTINNTDSITDLHGGSKSSTSPSWQNSNSTTPTILEEVEAAQQHLRLRLAGALTRPPAGVPESSLPSVPLIDIGPSFDGTLASRQRVAQQIREACLSTGFFQIANHGVTPAAMAGVLKQAERFFHDLPEPKRQALHIKHSRLFRGYEPHDFTYVNPDDQTGATGAAALETQQDPQHETKEGFNWGYEESLDPTGGDGKYVELDGTKPDPASKSGNVWPDEADLPGFRDAVAEYYGQVLQLARHLFRLFALSLGLEETYFDELMTHPGGIARLLYYKGLPAAASEPSDVSETNDNNTKLGLGAHTDYECFTLLLSSTNPGLEILFPPSSLTQNKPIWRSCPVRPGTLTVNVADFLMRWTNGLYKSTVHRVVSRPGAGERYSVPFFFSINYDADVLPLPESAVGASNFLPLRAGEYVLERLRATQILADGDADGKEKEKDKK</sequence>
<dbReference type="GO" id="GO:0046872">
    <property type="term" value="F:metal ion binding"/>
    <property type="evidence" value="ECO:0007669"/>
    <property type="project" value="UniProtKB-KW"/>
</dbReference>
<dbReference type="InterPro" id="IPR005123">
    <property type="entry name" value="Oxoglu/Fe-dep_dioxygenase_dom"/>
</dbReference>
<dbReference type="AlphaFoldDB" id="A0AAN6EWX6"/>
<organism evidence="5 6">
    <name type="scientific">Exophiala dermatitidis</name>
    <name type="common">Black yeast-like fungus</name>
    <name type="synonym">Wangiella dermatitidis</name>
    <dbReference type="NCBI Taxonomy" id="5970"/>
    <lineage>
        <taxon>Eukaryota</taxon>
        <taxon>Fungi</taxon>
        <taxon>Dikarya</taxon>
        <taxon>Ascomycota</taxon>
        <taxon>Pezizomycotina</taxon>
        <taxon>Eurotiomycetes</taxon>
        <taxon>Chaetothyriomycetidae</taxon>
        <taxon>Chaetothyriales</taxon>
        <taxon>Herpotrichiellaceae</taxon>
        <taxon>Exophiala</taxon>
    </lineage>
</organism>
<evidence type="ECO:0000256" key="2">
    <source>
        <dbReference type="RuleBase" id="RU003682"/>
    </source>
</evidence>
<dbReference type="InterPro" id="IPR027443">
    <property type="entry name" value="IPNS-like_sf"/>
</dbReference>
<dbReference type="InterPro" id="IPR044861">
    <property type="entry name" value="IPNS-like_FE2OG_OXY"/>
</dbReference>
<reference evidence="5" key="1">
    <citation type="submission" date="2023-01" db="EMBL/GenBank/DDBJ databases">
        <title>Exophiala dermititidis isolated from Cystic Fibrosis Patient.</title>
        <authorList>
            <person name="Kurbessoian T."/>
            <person name="Crocker A."/>
            <person name="Murante D."/>
            <person name="Hogan D.A."/>
            <person name="Stajich J.E."/>
        </authorList>
    </citation>
    <scope>NUCLEOTIDE SEQUENCE</scope>
    <source>
        <strain evidence="5">Ex8</strain>
    </source>
</reference>
<name>A0AAN6EWX6_EXODE</name>
<dbReference type="Pfam" id="PF14226">
    <property type="entry name" value="DIOX_N"/>
    <property type="match status" value="1"/>
</dbReference>
<dbReference type="PROSITE" id="PS51471">
    <property type="entry name" value="FE2OG_OXY"/>
    <property type="match status" value="1"/>
</dbReference>
<comment type="similarity">
    <text evidence="1 2">Belongs to the iron/ascorbate-dependent oxidoreductase family.</text>
</comment>
<dbReference type="SUPFAM" id="SSF51197">
    <property type="entry name" value="Clavaminate synthase-like"/>
    <property type="match status" value="1"/>
</dbReference>
<dbReference type="GO" id="GO:0044283">
    <property type="term" value="P:small molecule biosynthetic process"/>
    <property type="evidence" value="ECO:0007669"/>
    <property type="project" value="UniProtKB-ARBA"/>
</dbReference>
<proteinExistence type="inferred from homology"/>
<evidence type="ECO:0000259" key="4">
    <source>
        <dbReference type="PROSITE" id="PS51471"/>
    </source>
</evidence>
<dbReference type="Proteomes" id="UP001161757">
    <property type="component" value="Unassembled WGS sequence"/>
</dbReference>
<evidence type="ECO:0000313" key="5">
    <source>
        <dbReference type="EMBL" id="KAJ8993127.1"/>
    </source>
</evidence>
<protein>
    <recommendedName>
        <fullName evidence="4">Fe2OG dioxygenase domain-containing protein</fullName>
    </recommendedName>
</protein>
<feature type="region of interest" description="Disordered" evidence="3">
    <location>
        <begin position="25"/>
        <end position="48"/>
    </location>
</feature>
<feature type="compositionally biased region" description="Low complexity" evidence="3">
    <location>
        <begin position="34"/>
        <end position="48"/>
    </location>
</feature>